<dbReference type="STRING" id="1798657.A2648_01655"/>
<evidence type="ECO:0000256" key="1">
    <source>
        <dbReference type="ARBA" id="ARBA00022763"/>
    </source>
</evidence>
<proteinExistence type="predicted"/>
<dbReference type="NCBIfam" id="TIGR00613">
    <property type="entry name" value="reco"/>
    <property type="match status" value="1"/>
</dbReference>
<keyword evidence="3" id="KW-0234">DNA repair</keyword>
<comment type="caution">
    <text evidence="5">The sequence shown here is derived from an EMBL/GenBank/DDBJ whole genome shotgun (WGS) entry which is preliminary data.</text>
</comment>
<gene>
    <name evidence="5" type="ORF">A2648_01655</name>
</gene>
<dbReference type="AlphaFoldDB" id="A0A1G2CT63"/>
<sequence length="195" mass="22415">MSYHLYQTKGIVLGNANVGESNRYYHIFTKDLGLVVAFAQGVRELKSKLKYHLQDFNYISLDLIRGGGSWRVTSGKEESGFENGLKDKSKLKIIASITTFLKRFLHGEERNEPLFDEILSNFSFLSKETLDTEMEKDFEILLVAKILDKLGYWGGNSETKKIIELPTSEETLTMFPQHRSEFLKEVNRAIKESHL</sequence>
<feature type="domain" description="DNA replication/recombination mediator RecO N-terminal" evidence="4">
    <location>
        <begin position="5"/>
        <end position="68"/>
    </location>
</feature>
<evidence type="ECO:0000259" key="4">
    <source>
        <dbReference type="Pfam" id="PF11967"/>
    </source>
</evidence>
<protein>
    <submittedName>
        <fullName evidence="5">DNA repair protein RecO</fullName>
    </submittedName>
</protein>
<dbReference type="Pfam" id="PF11967">
    <property type="entry name" value="RecO_N"/>
    <property type="match status" value="1"/>
</dbReference>
<keyword evidence="1" id="KW-0227">DNA damage</keyword>
<organism evidence="5 6">
    <name type="scientific">Candidatus Lloydbacteria bacterium RIFCSPHIGHO2_01_FULL_41_20</name>
    <dbReference type="NCBI Taxonomy" id="1798657"/>
    <lineage>
        <taxon>Bacteria</taxon>
        <taxon>Candidatus Lloydiibacteriota</taxon>
    </lineage>
</organism>
<dbReference type="EMBL" id="MHLH01000006">
    <property type="protein sequence ID" value="OGZ04427.1"/>
    <property type="molecule type" value="Genomic_DNA"/>
</dbReference>
<accession>A0A1G2CT63</accession>
<dbReference type="InterPro" id="IPR012340">
    <property type="entry name" value="NA-bd_OB-fold"/>
</dbReference>
<dbReference type="GO" id="GO:0006310">
    <property type="term" value="P:DNA recombination"/>
    <property type="evidence" value="ECO:0007669"/>
    <property type="project" value="UniProtKB-KW"/>
</dbReference>
<evidence type="ECO:0000313" key="5">
    <source>
        <dbReference type="EMBL" id="OGZ04427.1"/>
    </source>
</evidence>
<dbReference type="GO" id="GO:0006302">
    <property type="term" value="P:double-strand break repair"/>
    <property type="evidence" value="ECO:0007669"/>
    <property type="project" value="TreeGrafter"/>
</dbReference>
<name>A0A1G2CT63_9BACT</name>
<reference evidence="5 6" key="1">
    <citation type="journal article" date="2016" name="Nat. Commun.">
        <title>Thousands of microbial genomes shed light on interconnected biogeochemical processes in an aquifer system.</title>
        <authorList>
            <person name="Anantharaman K."/>
            <person name="Brown C.T."/>
            <person name="Hug L.A."/>
            <person name="Sharon I."/>
            <person name="Castelle C.J."/>
            <person name="Probst A.J."/>
            <person name="Thomas B.C."/>
            <person name="Singh A."/>
            <person name="Wilkins M.J."/>
            <person name="Karaoz U."/>
            <person name="Brodie E.L."/>
            <person name="Williams K.H."/>
            <person name="Hubbard S.S."/>
            <person name="Banfield J.F."/>
        </authorList>
    </citation>
    <scope>NUCLEOTIDE SEQUENCE [LARGE SCALE GENOMIC DNA]</scope>
</reference>
<dbReference type="SUPFAM" id="SSF50249">
    <property type="entry name" value="Nucleic acid-binding proteins"/>
    <property type="match status" value="1"/>
</dbReference>
<dbReference type="InterPro" id="IPR022572">
    <property type="entry name" value="DNA_rep/recomb_RecO_N"/>
</dbReference>
<evidence type="ECO:0000256" key="3">
    <source>
        <dbReference type="ARBA" id="ARBA00023204"/>
    </source>
</evidence>
<evidence type="ECO:0000313" key="6">
    <source>
        <dbReference type="Proteomes" id="UP000178841"/>
    </source>
</evidence>
<dbReference type="GO" id="GO:0043590">
    <property type="term" value="C:bacterial nucleoid"/>
    <property type="evidence" value="ECO:0007669"/>
    <property type="project" value="TreeGrafter"/>
</dbReference>
<dbReference type="InterPro" id="IPR003717">
    <property type="entry name" value="RecO"/>
</dbReference>
<evidence type="ECO:0000256" key="2">
    <source>
        <dbReference type="ARBA" id="ARBA00023172"/>
    </source>
</evidence>
<keyword evidence="2" id="KW-0233">DNA recombination</keyword>
<dbReference type="PANTHER" id="PTHR33991:SF1">
    <property type="entry name" value="DNA REPAIR PROTEIN RECO"/>
    <property type="match status" value="1"/>
</dbReference>
<dbReference type="Proteomes" id="UP000178841">
    <property type="component" value="Unassembled WGS sequence"/>
</dbReference>
<dbReference type="Gene3D" id="2.40.50.140">
    <property type="entry name" value="Nucleic acid-binding proteins"/>
    <property type="match status" value="1"/>
</dbReference>
<dbReference type="PANTHER" id="PTHR33991">
    <property type="entry name" value="DNA REPAIR PROTEIN RECO"/>
    <property type="match status" value="1"/>
</dbReference>